<evidence type="ECO:0000256" key="2">
    <source>
        <dbReference type="SAM" id="Phobius"/>
    </source>
</evidence>
<dbReference type="InterPro" id="IPR039697">
    <property type="entry name" value="Alcohol_dehydrogenase_Fe"/>
</dbReference>
<comment type="caution">
    <text evidence="5">The sequence shown here is derived from an EMBL/GenBank/DDBJ whole genome shotgun (WGS) entry which is preliminary data.</text>
</comment>
<feature type="domain" description="Fe-containing alcohol dehydrogenase-like C-terminal" evidence="4">
    <location>
        <begin position="207"/>
        <end position="398"/>
    </location>
</feature>
<dbReference type="EMBL" id="JBFRYB010000001">
    <property type="protein sequence ID" value="MEX1664709.1"/>
    <property type="molecule type" value="Genomic_DNA"/>
</dbReference>
<dbReference type="Pfam" id="PF25137">
    <property type="entry name" value="ADH_Fe_C"/>
    <property type="match status" value="1"/>
</dbReference>
<sequence>MSKFFRTLLQRTYLALITIPFKLMPSLAYMAFTGQGSTAQLCRHIARQGIRRVLVVSDKPLVNLGIVARAVDVLTEEGVSCTIYDGTLPDPTFAMVDDGLALQAQYNCDAVLAIGGGSSIDCAKTIASAATNGRDATKLVGYFKVKKAPLPLFALPTTSGTGSEATIAAVISDHHSHEKFFIADAKMLPDAVALDADLLLGMPAPITAATGMDALTHAIETYISLWGTDSSDAHGYAAVKMIFEYLPRAYKDGNDAVAREQMSIAAYYAGMAINDAGVGNVHAIAHQLGRHYGTPHGLANALVMPEVLRFMAKTSQQPLAKLGRLIEVATSSDSDLQAAEKFIDAVADLNKRLGVPDQLDRLKEADIPEIAIAAVKECSGYPVPILMSRDDCQAILRTLLSSPEGAPVLAS</sequence>
<name>A0ABV3TU66_9GAMM</name>
<organism evidence="5 6">
    <name type="scientific">Zhongshania arctica</name>
    <dbReference type="NCBI Taxonomy" id="3238302"/>
    <lineage>
        <taxon>Bacteria</taxon>
        <taxon>Pseudomonadati</taxon>
        <taxon>Pseudomonadota</taxon>
        <taxon>Gammaproteobacteria</taxon>
        <taxon>Cellvibrionales</taxon>
        <taxon>Spongiibacteraceae</taxon>
        <taxon>Zhongshania</taxon>
    </lineage>
</organism>
<dbReference type="CDD" id="cd08189">
    <property type="entry name" value="Fe-ADH-like"/>
    <property type="match status" value="1"/>
</dbReference>
<keyword evidence="2" id="KW-0472">Membrane</keyword>
<dbReference type="Pfam" id="PF00465">
    <property type="entry name" value="Fe-ADH"/>
    <property type="match status" value="1"/>
</dbReference>
<dbReference type="PANTHER" id="PTHR11496">
    <property type="entry name" value="ALCOHOL DEHYDROGENASE"/>
    <property type="match status" value="1"/>
</dbReference>
<accession>A0ABV3TU66</accession>
<evidence type="ECO:0000313" key="6">
    <source>
        <dbReference type="Proteomes" id="UP001557484"/>
    </source>
</evidence>
<dbReference type="InterPro" id="IPR056798">
    <property type="entry name" value="ADH_Fe_C"/>
</dbReference>
<dbReference type="InterPro" id="IPR001670">
    <property type="entry name" value="ADH_Fe/GldA"/>
</dbReference>
<feature type="transmembrane region" description="Helical" evidence="2">
    <location>
        <begin position="12"/>
        <end position="32"/>
    </location>
</feature>
<evidence type="ECO:0000259" key="4">
    <source>
        <dbReference type="Pfam" id="PF25137"/>
    </source>
</evidence>
<keyword evidence="2" id="KW-0812">Transmembrane</keyword>
<evidence type="ECO:0000256" key="1">
    <source>
        <dbReference type="ARBA" id="ARBA00023002"/>
    </source>
</evidence>
<gene>
    <name evidence="5" type="ORF">AB4875_04360</name>
</gene>
<evidence type="ECO:0000259" key="3">
    <source>
        <dbReference type="Pfam" id="PF00465"/>
    </source>
</evidence>
<protein>
    <submittedName>
        <fullName evidence="5">Iron-containing alcohol dehydrogenase</fullName>
    </submittedName>
</protein>
<keyword evidence="6" id="KW-1185">Reference proteome</keyword>
<dbReference type="Gene3D" id="1.20.1090.10">
    <property type="entry name" value="Dehydroquinate synthase-like - alpha domain"/>
    <property type="match status" value="1"/>
</dbReference>
<dbReference type="RefSeq" id="WP_368374830.1">
    <property type="nucleotide sequence ID" value="NZ_JBFRYB010000001.1"/>
</dbReference>
<proteinExistence type="predicted"/>
<keyword evidence="2" id="KW-1133">Transmembrane helix</keyword>
<keyword evidence="1" id="KW-0560">Oxidoreductase</keyword>
<dbReference type="PANTHER" id="PTHR11496:SF83">
    <property type="entry name" value="HYDROXYACID-OXOACID TRANSHYDROGENASE, MITOCHONDRIAL"/>
    <property type="match status" value="1"/>
</dbReference>
<dbReference type="SUPFAM" id="SSF56796">
    <property type="entry name" value="Dehydroquinate synthase-like"/>
    <property type="match status" value="1"/>
</dbReference>
<dbReference type="Gene3D" id="3.40.50.1970">
    <property type="match status" value="1"/>
</dbReference>
<feature type="domain" description="Alcohol dehydrogenase iron-type/glycerol dehydrogenase GldA" evidence="3">
    <location>
        <begin position="32"/>
        <end position="195"/>
    </location>
</feature>
<dbReference type="Proteomes" id="UP001557484">
    <property type="component" value="Unassembled WGS sequence"/>
</dbReference>
<reference evidence="5 6" key="1">
    <citation type="journal article" date="2011" name="Int. J. Syst. Evol. Microbiol.">
        <title>Zhongshania antarctica gen. nov., sp. nov. and Zhongshania guokunii sp. nov., gammaproteobacteria respectively isolated from coastal attached (fast) ice and surface seawater of the Antarctic.</title>
        <authorList>
            <person name="Li H.J."/>
            <person name="Zhang X.Y."/>
            <person name="Chen C.X."/>
            <person name="Zhang Y.J."/>
            <person name="Gao Z.M."/>
            <person name="Yu Y."/>
            <person name="Chen X.L."/>
            <person name="Chen B."/>
            <person name="Zhang Y.Z."/>
        </authorList>
    </citation>
    <scope>NUCLEOTIDE SEQUENCE [LARGE SCALE GENOMIC DNA]</scope>
    <source>
        <strain evidence="5 6">R06B22</strain>
    </source>
</reference>
<evidence type="ECO:0000313" key="5">
    <source>
        <dbReference type="EMBL" id="MEX1664709.1"/>
    </source>
</evidence>